<dbReference type="PANTHER" id="PTHR30419:SF28">
    <property type="entry name" value="HTH-TYPE TRANSCRIPTIONAL REGULATOR BSDA"/>
    <property type="match status" value="1"/>
</dbReference>
<organism evidence="2 3">
    <name type="scientific">Vibrio ishigakensis</name>
    <dbReference type="NCBI Taxonomy" id="1481914"/>
    <lineage>
        <taxon>Bacteria</taxon>
        <taxon>Pseudomonadati</taxon>
        <taxon>Pseudomonadota</taxon>
        <taxon>Gammaproteobacteria</taxon>
        <taxon>Vibrionales</taxon>
        <taxon>Vibrionaceae</taxon>
        <taxon>Vibrio</taxon>
    </lineage>
</organism>
<dbReference type="PANTHER" id="PTHR30419">
    <property type="entry name" value="HTH-TYPE TRANSCRIPTIONAL REGULATOR YBHD"/>
    <property type="match status" value="1"/>
</dbReference>
<dbReference type="CDD" id="cd05466">
    <property type="entry name" value="PBP2_LTTR_substrate"/>
    <property type="match status" value="1"/>
</dbReference>
<dbReference type="Gene3D" id="3.40.190.290">
    <property type="match status" value="1"/>
</dbReference>
<dbReference type="InterPro" id="IPR050950">
    <property type="entry name" value="HTH-type_LysR_regulators"/>
</dbReference>
<sequence length="220" mass="24580">MLKEAALFDANVDSILQGVPDKLTIAIDSSLMEESIDSIVASLADTYPHMSLKLLTSDTMQIQSWIISGIVDIGIIFNTLHIHDELTAEKAYSFGVQHIVPASWDLSDEVKFDHLNDKLQISLSFLSDIGIRSADVTSHRFMLCNNAIQTLNLVKAGVGWASLPGFVCQQAIEEKQVRLYQVSDDSISEWMTNVVWQKQKAINPAMKMFIEQVQNLPSKR</sequence>
<comment type="caution">
    <text evidence="2">The sequence shown here is derived from an EMBL/GenBank/DDBJ whole genome shotgun (WGS) entry which is preliminary data.</text>
</comment>
<evidence type="ECO:0000313" key="3">
    <source>
        <dbReference type="Proteomes" id="UP000031671"/>
    </source>
</evidence>
<feature type="domain" description="LysR substrate-binding" evidence="1">
    <location>
        <begin position="21"/>
        <end position="214"/>
    </location>
</feature>
<gene>
    <name evidence="2" type="ORF">JCM19231_1296</name>
</gene>
<dbReference type="EMBL" id="BBRZ01000041">
    <property type="protein sequence ID" value="GAM56962.1"/>
    <property type="molecule type" value="Genomic_DNA"/>
</dbReference>
<reference evidence="2 3" key="2">
    <citation type="submission" date="2015-01" db="EMBL/GenBank/DDBJ databases">
        <authorList>
            <consortium name="NBRP consortium"/>
            <person name="Sawabe T."/>
            <person name="Meirelles P."/>
            <person name="Feng G."/>
            <person name="Sayaka M."/>
            <person name="Hattori M."/>
            <person name="Ohkuma M."/>
        </authorList>
    </citation>
    <scope>NUCLEOTIDE SEQUENCE [LARGE SCALE GENOMIC DNA]</scope>
    <source>
        <strain evidence="3">JCM 19231</strain>
    </source>
</reference>
<dbReference type="SUPFAM" id="SSF53850">
    <property type="entry name" value="Periplasmic binding protein-like II"/>
    <property type="match status" value="1"/>
</dbReference>
<name>A0A0B8NXG0_9VIBR</name>
<dbReference type="Pfam" id="PF03466">
    <property type="entry name" value="LysR_substrate"/>
    <property type="match status" value="1"/>
</dbReference>
<evidence type="ECO:0000259" key="1">
    <source>
        <dbReference type="Pfam" id="PF03466"/>
    </source>
</evidence>
<protein>
    <submittedName>
        <fullName evidence="2">Transcriptional regulator, lysR family</fullName>
    </submittedName>
</protein>
<reference evidence="2 3" key="1">
    <citation type="submission" date="2015-01" db="EMBL/GenBank/DDBJ databases">
        <title>Vibrio sp. C1 JCM 19231 whole genome shotgun sequence.</title>
        <authorList>
            <person name="Sawabe T."/>
            <person name="Meirelles P."/>
            <person name="Feng G."/>
            <person name="Sayaka M."/>
            <person name="Hattori M."/>
            <person name="Ohkuma M."/>
        </authorList>
    </citation>
    <scope>NUCLEOTIDE SEQUENCE [LARGE SCALE GENOMIC DNA]</scope>
    <source>
        <strain evidence="3">JCM 19231</strain>
    </source>
</reference>
<proteinExistence type="predicted"/>
<dbReference type="AlphaFoldDB" id="A0A0B8NXG0"/>
<keyword evidence="3" id="KW-1185">Reference proteome</keyword>
<dbReference type="InterPro" id="IPR005119">
    <property type="entry name" value="LysR_subst-bd"/>
</dbReference>
<dbReference type="Proteomes" id="UP000031671">
    <property type="component" value="Unassembled WGS sequence"/>
</dbReference>
<accession>A0A0B8NXG0</accession>
<dbReference type="GO" id="GO:0006355">
    <property type="term" value="P:regulation of DNA-templated transcription"/>
    <property type="evidence" value="ECO:0007669"/>
    <property type="project" value="TreeGrafter"/>
</dbReference>
<dbReference type="GO" id="GO:0005829">
    <property type="term" value="C:cytosol"/>
    <property type="evidence" value="ECO:0007669"/>
    <property type="project" value="TreeGrafter"/>
</dbReference>
<evidence type="ECO:0000313" key="2">
    <source>
        <dbReference type="EMBL" id="GAM56962.1"/>
    </source>
</evidence>